<dbReference type="EMBL" id="JAJHUN010000008">
    <property type="protein sequence ID" value="KAJ4153575.1"/>
    <property type="molecule type" value="Genomic_DNA"/>
</dbReference>
<dbReference type="AlphaFoldDB" id="A0A9W8QCJ9"/>
<organism evidence="2 3">
    <name type="scientific">Akanthomyces muscarius</name>
    <name type="common">Entomopathogenic fungus</name>
    <name type="synonym">Lecanicillium muscarium</name>
    <dbReference type="NCBI Taxonomy" id="2231603"/>
    <lineage>
        <taxon>Eukaryota</taxon>
        <taxon>Fungi</taxon>
        <taxon>Dikarya</taxon>
        <taxon>Ascomycota</taxon>
        <taxon>Pezizomycotina</taxon>
        <taxon>Sordariomycetes</taxon>
        <taxon>Hypocreomycetidae</taxon>
        <taxon>Hypocreales</taxon>
        <taxon>Cordycipitaceae</taxon>
        <taxon>Akanthomyces</taxon>
    </lineage>
</organism>
<dbReference type="Proteomes" id="UP001144673">
    <property type="component" value="Chromosome 5"/>
</dbReference>
<keyword evidence="1" id="KW-0732">Signal</keyword>
<evidence type="ECO:0000313" key="3">
    <source>
        <dbReference type="Proteomes" id="UP001144673"/>
    </source>
</evidence>
<evidence type="ECO:0000256" key="1">
    <source>
        <dbReference type="SAM" id="SignalP"/>
    </source>
</evidence>
<dbReference type="RefSeq" id="XP_056054233.1">
    <property type="nucleotide sequence ID" value="XM_056197155.1"/>
</dbReference>
<feature type="signal peptide" evidence="1">
    <location>
        <begin position="1"/>
        <end position="21"/>
    </location>
</feature>
<evidence type="ECO:0000313" key="2">
    <source>
        <dbReference type="EMBL" id="KAJ4153575.1"/>
    </source>
</evidence>
<dbReference type="GeneID" id="80897217"/>
<gene>
    <name evidence="2" type="ORF">LMH87_010058</name>
</gene>
<protein>
    <submittedName>
        <fullName evidence="2">Uncharacterized protein</fullName>
    </submittedName>
</protein>
<sequence length="99" mass="10562">MVKINTICLAMMAAAAPLAEARNCNKGLLYCGNTLLAIGNYRAQIDDAVAKAGIRRFKGDDLTTDSLFKCLGGSNGDIEYTNFCRRGCQNGGSGKNDFC</sequence>
<accession>A0A9W8QCJ9</accession>
<comment type="caution">
    <text evidence="2">The sequence shown here is derived from an EMBL/GenBank/DDBJ whole genome shotgun (WGS) entry which is preliminary data.</text>
</comment>
<keyword evidence="3" id="KW-1185">Reference proteome</keyword>
<reference evidence="2" key="1">
    <citation type="journal article" date="2023" name="Access Microbiol">
        <title>De-novo genome assembly for Akanthomyces muscarius, a biocontrol agent of insect agricultural pests.</title>
        <authorList>
            <person name="Erdos Z."/>
            <person name="Studholme D.J."/>
            <person name="Raymond B."/>
            <person name="Sharma M."/>
        </authorList>
    </citation>
    <scope>NUCLEOTIDE SEQUENCE</scope>
    <source>
        <strain evidence="2">Ve6</strain>
    </source>
</reference>
<feature type="chain" id="PRO_5040836336" evidence="1">
    <location>
        <begin position="22"/>
        <end position="99"/>
    </location>
</feature>
<proteinExistence type="predicted"/>
<name>A0A9W8QCJ9_AKAMU</name>
<dbReference type="KEGG" id="amus:LMH87_010058"/>